<proteinExistence type="predicted"/>
<dbReference type="InterPro" id="IPR011650">
    <property type="entry name" value="Peptidase_M20_dimer"/>
</dbReference>
<dbReference type="Proteomes" id="UP000614058">
    <property type="component" value="Unassembled WGS sequence"/>
</dbReference>
<dbReference type="PIRSF" id="PIRSF005962">
    <property type="entry name" value="Pept_M20D_amidohydro"/>
    <property type="match status" value="1"/>
</dbReference>
<comment type="caution">
    <text evidence="3">The sequence shown here is derived from an EMBL/GenBank/DDBJ whole genome shotgun (WGS) entry which is preliminary data.</text>
</comment>
<keyword evidence="4" id="KW-1185">Reference proteome</keyword>
<dbReference type="PANTHER" id="PTHR11014:SF169">
    <property type="entry name" value="CLAN MH, FAMILY M20, PEPTIDASE T-LIKE METALLOPEPTIDASE"/>
    <property type="match status" value="1"/>
</dbReference>
<dbReference type="EMBL" id="JAEHNZ010000002">
    <property type="protein sequence ID" value="MBK0396478.1"/>
    <property type="molecule type" value="Genomic_DNA"/>
</dbReference>
<dbReference type="Gene3D" id="3.40.630.10">
    <property type="entry name" value="Zn peptidases"/>
    <property type="match status" value="1"/>
</dbReference>
<dbReference type="SUPFAM" id="SSF55031">
    <property type="entry name" value="Bacterial exopeptidase dimerisation domain"/>
    <property type="match status" value="1"/>
</dbReference>
<accession>A0ABS1BTJ1</accession>
<dbReference type="Pfam" id="PF01546">
    <property type="entry name" value="Peptidase_M20"/>
    <property type="match status" value="1"/>
</dbReference>
<protein>
    <submittedName>
        <fullName evidence="3">Amidohydrolase</fullName>
    </submittedName>
</protein>
<dbReference type="InterPro" id="IPR017439">
    <property type="entry name" value="Amidohydrolase"/>
</dbReference>
<feature type="domain" description="Peptidase M20 dimerisation" evidence="2">
    <location>
        <begin position="181"/>
        <end position="277"/>
    </location>
</feature>
<evidence type="ECO:0000259" key="2">
    <source>
        <dbReference type="Pfam" id="PF07687"/>
    </source>
</evidence>
<sequence length="382" mass="42026">MLNLEQTLQRVIPLATQLRHELHAHPELSGQEVWTKQRLMDFLHEHSGLELFDRGHYFYALYRGKSNAPAIAFRADFDALPIEDEIDAPYRSQCAGVAHKCGHDGHSATLCALALTVEAMQPERSVVFLFQPAEETGAGAKTCLGVFDEQDIGEFYAYHNYPGEPFKTVSLLAGTICLTSKGLSLFFDGKPAHASQPENGINPAYAIARLIGEIEQIQADESLFEGFIRCTIVNVQVGEAAFGVSAGDGVLRLTIRAYHERDLDKLERLIVAAAGDLCAARGIGLRTESCDHFPATVNDERAVAKVWAACERAGVPIKELPVPFRASEDFGWFLKRVLGAMLFIGTGETADPLHTVHYDFPDDLIEVGVRTFLALVESDRVL</sequence>
<dbReference type="NCBIfam" id="TIGR01891">
    <property type="entry name" value="amidohydrolases"/>
    <property type="match status" value="1"/>
</dbReference>
<keyword evidence="1" id="KW-0378">Hydrolase</keyword>
<dbReference type="PANTHER" id="PTHR11014">
    <property type="entry name" value="PEPTIDASE M20 FAMILY MEMBER"/>
    <property type="match status" value="1"/>
</dbReference>
<organism evidence="3 4">
    <name type="scientific">Kingella bonacorsii</name>
    <dbReference type="NCBI Taxonomy" id="2796361"/>
    <lineage>
        <taxon>Bacteria</taxon>
        <taxon>Pseudomonadati</taxon>
        <taxon>Pseudomonadota</taxon>
        <taxon>Betaproteobacteria</taxon>
        <taxon>Neisseriales</taxon>
        <taxon>Neisseriaceae</taxon>
        <taxon>Kingella</taxon>
    </lineage>
</organism>
<reference evidence="3 4" key="1">
    <citation type="journal article" date="2021" name="Pathogens">
        <title>Isolation and Characterization of Kingella bonacorsii sp. nov., A Novel Kingella Species Detected in a Stable Periodontitis Subject.</title>
        <authorList>
            <person name="Antezack A."/>
            <person name="Boxberger M."/>
            <person name="Rolland C."/>
            <person name="Monnet-Corti V."/>
            <person name="La Scola B."/>
        </authorList>
    </citation>
    <scope>NUCLEOTIDE SEQUENCE [LARGE SCALE GENOMIC DNA]</scope>
    <source>
        <strain evidence="3 4">Marseille-Q4569</strain>
    </source>
</reference>
<gene>
    <name evidence="3" type="ORF">JDW22_07780</name>
</gene>
<dbReference type="Pfam" id="PF07687">
    <property type="entry name" value="M20_dimer"/>
    <property type="match status" value="1"/>
</dbReference>
<evidence type="ECO:0000313" key="3">
    <source>
        <dbReference type="EMBL" id="MBK0396478.1"/>
    </source>
</evidence>
<dbReference type="InterPro" id="IPR036264">
    <property type="entry name" value="Bact_exopeptidase_dim_dom"/>
</dbReference>
<dbReference type="InterPro" id="IPR002933">
    <property type="entry name" value="Peptidase_M20"/>
</dbReference>
<dbReference type="SUPFAM" id="SSF53187">
    <property type="entry name" value="Zn-dependent exopeptidases"/>
    <property type="match status" value="1"/>
</dbReference>
<dbReference type="Gene3D" id="3.30.70.360">
    <property type="match status" value="1"/>
</dbReference>
<evidence type="ECO:0000256" key="1">
    <source>
        <dbReference type="ARBA" id="ARBA00022801"/>
    </source>
</evidence>
<name>A0ABS1BTJ1_9NEIS</name>
<evidence type="ECO:0000313" key="4">
    <source>
        <dbReference type="Proteomes" id="UP000614058"/>
    </source>
</evidence>